<dbReference type="InterPro" id="IPR025886">
    <property type="entry name" value="PP2-like"/>
</dbReference>
<organism evidence="1 2">
    <name type="scientific">Liquidambar formosana</name>
    <name type="common">Formosan gum</name>
    <dbReference type="NCBI Taxonomy" id="63359"/>
    <lineage>
        <taxon>Eukaryota</taxon>
        <taxon>Viridiplantae</taxon>
        <taxon>Streptophyta</taxon>
        <taxon>Embryophyta</taxon>
        <taxon>Tracheophyta</taxon>
        <taxon>Spermatophyta</taxon>
        <taxon>Magnoliopsida</taxon>
        <taxon>eudicotyledons</taxon>
        <taxon>Gunneridae</taxon>
        <taxon>Pentapetalae</taxon>
        <taxon>Saxifragales</taxon>
        <taxon>Altingiaceae</taxon>
        <taxon>Liquidambar</taxon>
    </lineage>
</organism>
<dbReference type="Proteomes" id="UP001415857">
    <property type="component" value="Unassembled WGS sequence"/>
</dbReference>
<comment type="caution">
    <text evidence="1">The sequence shown here is derived from an EMBL/GenBank/DDBJ whole genome shotgun (WGS) entry which is preliminary data.</text>
</comment>
<name>A0AAP0S818_LIQFO</name>
<keyword evidence="2" id="KW-1185">Reference proteome</keyword>
<protein>
    <submittedName>
        <fullName evidence="1">Uncharacterized protein</fullName>
    </submittedName>
</protein>
<dbReference type="PANTHER" id="PTHR31960">
    <property type="entry name" value="F-BOX PROTEIN PP2-A15"/>
    <property type="match status" value="1"/>
</dbReference>
<evidence type="ECO:0000313" key="1">
    <source>
        <dbReference type="EMBL" id="KAK9291403.1"/>
    </source>
</evidence>
<proteinExistence type="predicted"/>
<reference evidence="1 2" key="1">
    <citation type="journal article" date="2024" name="Plant J.">
        <title>Genome sequences and population genomics reveal climatic adaptation and genomic divergence between two closely related sweetgum species.</title>
        <authorList>
            <person name="Xu W.Q."/>
            <person name="Ren C.Q."/>
            <person name="Zhang X.Y."/>
            <person name="Comes H.P."/>
            <person name="Liu X.H."/>
            <person name="Li Y.G."/>
            <person name="Kettle C.J."/>
            <person name="Jalonen R."/>
            <person name="Gaisberger H."/>
            <person name="Ma Y.Z."/>
            <person name="Qiu Y.X."/>
        </authorList>
    </citation>
    <scope>NUCLEOTIDE SEQUENCE [LARGE SCALE GENOMIC DNA]</scope>
    <source>
        <strain evidence="1">Hangzhou</strain>
    </source>
</reference>
<gene>
    <name evidence="1" type="ORF">L1049_019350</name>
</gene>
<evidence type="ECO:0000313" key="2">
    <source>
        <dbReference type="Proteomes" id="UP001415857"/>
    </source>
</evidence>
<dbReference type="InterPro" id="IPR036047">
    <property type="entry name" value="F-box-like_dom_sf"/>
</dbReference>
<dbReference type="AlphaFoldDB" id="A0AAP0S818"/>
<dbReference type="EMBL" id="JBBPBK010000001">
    <property type="protein sequence ID" value="KAK9291403.1"/>
    <property type="molecule type" value="Genomic_DNA"/>
</dbReference>
<accession>A0AAP0S818</accession>
<dbReference type="Pfam" id="PF14299">
    <property type="entry name" value="PP2"/>
    <property type="match status" value="1"/>
</dbReference>
<sequence length="286" mass="33125">MDSCKQPHETENFVLYDKYGAPCPVSGTYPRVVSPAVLTYLDPPEICKLAQLNRAFGRASSADFVWELKLPSNYKFLFQKVFDETPDKYNKKEIYAKLCRPNRFDGGAKEVWLEKSSGGVCFAISSKALRITGIDDRRYWNHIPTEESRFHTIAYLQQIWWLEIDGELEFQFPTGSYSLFFRLQLGKTSKRLGRRICNVEQVHGWDIKPVQFKLLTSNGQHALSQCYLYEPGNWVHYHVGEFFVHNPNTPLKIKFSMTQIDCTHNKGGLCVDSVLIYPSEFKERLK</sequence>
<dbReference type="SUPFAM" id="SSF81383">
    <property type="entry name" value="F-box domain"/>
    <property type="match status" value="1"/>
</dbReference>
<dbReference type="PANTHER" id="PTHR31960:SF18">
    <property type="entry name" value="F-BOX PROTEIN PP2-A14"/>
    <property type="match status" value="1"/>
</dbReference>